<dbReference type="EMBL" id="JADEXQ010000135">
    <property type="protein sequence ID" value="MBE9032923.1"/>
    <property type="molecule type" value="Genomic_DNA"/>
</dbReference>
<feature type="non-terminal residue" evidence="1">
    <location>
        <position position="171"/>
    </location>
</feature>
<sequence length="171" mass="18872">MTTNYPSPGSIAALRANLNQLLNDLPEHPNGDLIMQMLSSFMNIAGEDLERLDFKILHGALTDMEQAFLALHPYRHTRKIAIFGSARLAPHTAEYQMARDFAHMIAAQGYMVITGAGPGIMQAGNEGAGTEQSVGLNILLPFEQGSNPFIAGDPKLVNFKYFFTRKLFFLK</sequence>
<reference evidence="1" key="1">
    <citation type="submission" date="2020-10" db="EMBL/GenBank/DDBJ databases">
        <authorList>
            <person name="Castelo-Branco R."/>
            <person name="Eusebio N."/>
            <person name="Adriana R."/>
            <person name="Vieira A."/>
            <person name="Brugerolle De Fraissinette N."/>
            <person name="Rezende De Castro R."/>
            <person name="Schneider M.P."/>
            <person name="Vasconcelos V."/>
            <person name="Leao P.N."/>
        </authorList>
    </citation>
    <scope>NUCLEOTIDE SEQUENCE</scope>
    <source>
        <strain evidence="1">LEGE 11480</strain>
    </source>
</reference>
<proteinExistence type="predicted"/>
<gene>
    <name evidence="1" type="ORF">IQ266_24615</name>
</gene>
<evidence type="ECO:0000313" key="1">
    <source>
        <dbReference type="EMBL" id="MBE9032923.1"/>
    </source>
</evidence>
<dbReference type="AlphaFoldDB" id="A0A928VQI8"/>
<dbReference type="InterPro" id="IPR041164">
    <property type="entry name" value="LDcluster4"/>
</dbReference>
<keyword evidence="2" id="KW-1185">Reference proteome</keyword>
<dbReference type="GO" id="GO:0005829">
    <property type="term" value="C:cytosol"/>
    <property type="evidence" value="ECO:0007669"/>
    <property type="project" value="TreeGrafter"/>
</dbReference>
<dbReference type="SUPFAM" id="SSF102405">
    <property type="entry name" value="MCP/YpsA-like"/>
    <property type="match status" value="1"/>
</dbReference>
<dbReference type="Proteomes" id="UP000625316">
    <property type="component" value="Unassembled WGS sequence"/>
</dbReference>
<dbReference type="Gene3D" id="3.40.50.450">
    <property type="match status" value="1"/>
</dbReference>
<protein>
    <submittedName>
        <fullName evidence="1">Cytochrome D ubiquinol oxidase subunit II</fullName>
    </submittedName>
</protein>
<dbReference type="PANTHER" id="PTHR43393:SF2">
    <property type="entry name" value="CYTOKININ RIBOSIDE 5'-MONOPHOSPHATE PHOSPHORIBOHYDROLASE"/>
    <property type="match status" value="1"/>
</dbReference>
<dbReference type="InterPro" id="IPR052341">
    <property type="entry name" value="LOG_family_nucleotidases"/>
</dbReference>
<evidence type="ECO:0000313" key="2">
    <source>
        <dbReference type="Proteomes" id="UP000625316"/>
    </source>
</evidence>
<name>A0A928VQI8_9CYAN</name>
<comment type="caution">
    <text evidence="1">The sequence shown here is derived from an EMBL/GenBank/DDBJ whole genome shotgun (WGS) entry which is preliminary data.</text>
</comment>
<dbReference type="Pfam" id="PF18306">
    <property type="entry name" value="LDcluster4"/>
    <property type="match status" value="1"/>
</dbReference>
<organism evidence="1 2">
    <name type="scientific">Romeriopsis navalis LEGE 11480</name>
    <dbReference type="NCBI Taxonomy" id="2777977"/>
    <lineage>
        <taxon>Bacteria</taxon>
        <taxon>Bacillati</taxon>
        <taxon>Cyanobacteriota</taxon>
        <taxon>Cyanophyceae</taxon>
        <taxon>Leptolyngbyales</taxon>
        <taxon>Leptolyngbyaceae</taxon>
        <taxon>Romeriopsis</taxon>
        <taxon>Romeriopsis navalis</taxon>
    </lineage>
</organism>
<accession>A0A928VQI8</accession>
<dbReference type="PANTHER" id="PTHR43393">
    <property type="entry name" value="CYTOKININ RIBOSIDE 5'-MONOPHOSPHATE PHOSPHORIBOHYDROLASE"/>
    <property type="match status" value="1"/>
</dbReference>